<evidence type="ECO:0000313" key="2">
    <source>
        <dbReference type="Proteomes" id="UP000636800"/>
    </source>
</evidence>
<dbReference type="OrthoDB" id="5831190at2759"/>
<evidence type="ECO:0008006" key="3">
    <source>
        <dbReference type="Google" id="ProtNLM"/>
    </source>
</evidence>
<accession>A0A835S045</accession>
<organism evidence="1 2">
    <name type="scientific">Vanilla planifolia</name>
    <name type="common">Vanilla</name>
    <dbReference type="NCBI Taxonomy" id="51239"/>
    <lineage>
        <taxon>Eukaryota</taxon>
        <taxon>Viridiplantae</taxon>
        <taxon>Streptophyta</taxon>
        <taxon>Embryophyta</taxon>
        <taxon>Tracheophyta</taxon>
        <taxon>Spermatophyta</taxon>
        <taxon>Magnoliopsida</taxon>
        <taxon>Liliopsida</taxon>
        <taxon>Asparagales</taxon>
        <taxon>Orchidaceae</taxon>
        <taxon>Vanilloideae</taxon>
        <taxon>Vanilleae</taxon>
        <taxon>Vanilla</taxon>
    </lineage>
</organism>
<protein>
    <recommendedName>
        <fullName evidence="3">Ribosomal protein S4</fullName>
    </recommendedName>
</protein>
<dbReference type="EMBL" id="JADCNL010000001">
    <property type="protein sequence ID" value="KAG0497656.1"/>
    <property type="molecule type" value="Genomic_DNA"/>
</dbReference>
<dbReference type="AlphaFoldDB" id="A0A835S045"/>
<gene>
    <name evidence="1" type="ORF">HPP92_002347</name>
</gene>
<comment type="caution">
    <text evidence="1">The sequence shown here is derived from an EMBL/GenBank/DDBJ whole genome shotgun (WGS) entry which is preliminary data.</text>
</comment>
<name>A0A835S045_VANPL</name>
<proteinExistence type="predicted"/>
<dbReference type="Proteomes" id="UP000636800">
    <property type="component" value="Chromosome 1"/>
</dbReference>
<reference evidence="1 2" key="1">
    <citation type="journal article" date="2020" name="Nat. Food">
        <title>A phased Vanilla planifolia genome enables genetic improvement of flavour and production.</title>
        <authorList>
            <person name="Hasing T."/>
            <person name="Tang H."/>
            <person name="Brym M."/>
            <person name="Khazi F."/>
            <person name="Huang T."/>
            <person name="Chambers A.H."/>
        </authorList>
    </citation>
    <scope>NUCLEOTIDE SEQUENCE [LARGE SCALE GENOMIC DNA]</scope>
    <source>
        <tissue evidence="1">Leaf</tissue>
    </source>
</reference>
<evidence type="ECO:0000313" key="1">
    <source>
        <dbReference type="EMBL" id="KAG0497656.1"/>
    </source>
</evidence>
<keyword evidence="2" id="KW-1185">Reference proteome</keyword>
<sequence length="125" mass="14557">MKGRRPALNGKTFKKPCRPYEERFDSDLKMLGNYGLQYKRELLMVQYNLNRIRNTAKDMLTMRKRNPIRIFEIEALMCRLVSNQATMELKLLGCRMGGLLVNILPLIDFTLYARQAAITPRCGVE</sequence>